<dbReference type="GeneID" id="5894745"/>
<dbReference type="EMBL" id="CH991571">
    <property type="protein sequence ID" value="EDQ85754.1"/>
    <property type="molecule type" value="Genomic_DNA"/>
</dbReference>
<dbReference type="GeneID" id="5894746"/>
<dbReference type="EMBL" id="CH991571">
    <property type="protein sequence ID" value="EDQ85755.1"/>
    <property type="molecule type" value="Genomic_DNA"/>
</dbReference>
<dbReference type="InParanoid" id="A9V9N9"/>
<sequence>MVQAVAFFISPLASSSSSSSSSLSSSTAAAASSINQHLVPITTTAMPSSSPTATTLADVVRMAYHKNIKMCKQQDRMALRQTVQQSQFWRHLQHTFLEDPQEGACLERMTVPQFEAHRRRSASPLSHTKPVASAKTDLVTPPLHQVEPSHIVVRPCRRSVLASANRVGICSTV</sequence>
<dbReference type="GeneID" id="5894744"/>
<organism evidence="2 5">
    <name type="scientific">Monosiga brevicollis</name>
    <name type="common">Choanoflagellate</name>
    <dbReference type="NCBI Taxonomy" id="81824"/>
    <lineage>
        <taxon>Eukaryota</taxon>
        <taxon>Choanoflagellata</taxon>
        <taxon>Craspedida</taxon>
        <taxon>Salpingoecidae</taxon>
        <taxon>Monosiga</taxon>
    </lineage>
</organism>
<evidence type="ECO:0000313" key="2">
    <source>
        <dbReference type="EMBL" id="EDQ85753.1"/>
    </source>
</evidence>
<dbReference type="Proteomes" id="UP000001357">
    <property type="component" value="Unassembled WGS sequence"/>
</dbReference>
<evidence type="ECO:0000313" key="5">
    <source>
        <dbReference type="Proteomes" id="UP000001357"/>
    </source>
</evidence>
<dbReference type="KEGG" id="mbr:MONBRDRAFT_28959"/>
<dbReference type="AlphaFoldDB" id="A9V9N9"/>
<dbReference type="EMBL" id="CH991571">
    <property type="protein sequence ID" value="EDQ85753.1"/>
    <property type="molecule type" value="Genomic_DNA"/>
</dbReference>
<name>A9V9N9_MONBE</name>
<reference evidence="2 5" key="1">
    <citation type="journal article" date="2008" name="Nature">
        <title>The genome of the choanoflagellate Monosiga brevicollis and the origin of metazoans.</title>
        <authorList>
            <consortium name="JGI Sequencing"/>
            <person name="King N."/>
            <person name="Westbrook M.J."/>
            <person name="Young S.L."/>
            <person name="Kuo A."/>
            <person name="Abedin M."/>
            <person name="Chapman J."/>
            <person name="Fairclough S."/>
            <person name="Hellsten U."/>
            <person name="Isogai Y."/>
            <person name="Letunic I."/>
            <person name="Marr M."/>
            <person name="Pincus D."/>
            <person name="Putnam N."/>
            <person name="Rokas A."/>
            <person name="Wright K.J."/>
            <person name="Zuzow R."/>
            <person name="Dirks W."/>
            <person name="Good M."/>
            <person name="Goodstein D."/>
            <person name="Lemons D."/>
            <person name="Li W."/>
            <person name="Lyons J.B."/>
            <person name="Morris A."/>
            <person name="Nichols S."/>
            <person name="Richter D.J."/>
            <person name="Salamov A."/>
            <person name="Bork P."/>
            <person name="Lim W.A."/>
            <person name="Manning G."/>
            <person name="Miller W.T."/>
            <person name="McGinnis W."/>
            <person name="Shapiro H."/>
            <person name="Tjian R."/>
            <person name="Grigoriev I.V."/>
            <person name="Rokhsar D."/>
        </authorList>
    </citation>
    <scope>NUCLEOTIDE SEQUENCE [LARGE SCALE GENOMIC DNA]</scope>
    <source>
        <strain evidence="2">MX1</strain>
        <strain evidence="5">MX1 / ATCC 50154</strain>
    </source>
</reference>
<accession>A9V9N9</accession>
<protein>
    <submittedName>
        <fullName evidence="2">Uncharacterized protein</fullName>
    </submittedName>
</protein>
<evidence type="ECO:0000313" key="3">
    <source>
        <dbReference type="EMBL" id="EDQ85754.1"/>
    </source>
</evidence>
<gene>
    <name evidence="2" type="ORF">MONBRDRAFT_28959</name>
    <name evidence="3" type="ORF">MONBRDRAFT_28960</name>
    <name evidence="4" type="ORF">MONBRDRAFT_28961</name>
</gene>
<keyword evidence="5" id="KW-1185">Reference proteome</keyword>
<dbReference type="KEGG" id="mbr:MONBRDRAFT_28961"/>
<dbReference type="RefSeq" id="XP_001749469.1">
    <property type="nucleotide sequence ID" value="XM_001749417.1"/>
</dbReference>
<dbReference type="KEGG" id="mbr:MONBRDRAFT_28960"/>
<dbReference type="RefSeq" id="XP_001749468.1">
    <property type="nucleotide sequence ID" value="XM_001749416.1"/>
</dbReference>
<evidence type="ECO:0000256" key="1">
    <source>
        <dbReference type="SAM" id="MobiDB-lite"/>
    </source>
</evidence>
<dbReference type="RefSeq" id="XP_001749470.1">
    <property type="nucleotide sequence ID" value="XM_001749418.1"/>
</dbReference>
<evidence type="ECO:0000313" key="4">
    <source>
        <dbReference type="EMBL" id="EDQ85755.1"/>
    </source>
</evidence>
<feature type="region of interest" description="Disordered" evidence="1">
    <location>
        <begin position="117"/>
        <end position="137"/>
    </location>
</feature>
<proteinExistence type="predicted"/>